<dbReference type="Pfam" id="PF02310">
    <property type="entry name" value="B12-binding"/>
    <property type="match status" value="1"/>
</dbReference>
<dbReference type="PROSITE" id="PS51918">
    <property type="entry name" value="RADICAL_SAM"/>
    <property type="match status" value="1"/>
</dbReference>
<dbReference type="SFLD" id="SFLDG01123">
    <property type="entry name" value="methyltransferase_(Class_B)"/>
    <property type="match status" value="1"/>
</dbReference>
<evidence type="ECO:0000313" key="9">
    <source>
        <dbReference type="Proteomes" id="UP000265540"/>
    </source>
</evidence>
<keyword evidence="3" id="KW-0479">Metal-binding</keyword>
<dbReference type="InterPro" id="IPR058240">
    <property type="entry name" value="rSAM_sf"/>
</dbReference>
<dbReference type="EMBL" id="QZJF01000009">
    <property type="protein sequence ID" value="RJR27575.1"/>
    <property type="molecule type" value="Genomic_DNA"/>
</dbReference>
<keyword evidence="4" id="KW-0408">Iron</keyword>
<dbReference type="InterPro" id="IPR007197">
    <property type="entry name" value="rSAM"/>
</dbReference>
<dbReference type="GO" id="GO:0051539">
    <property type="term" value="F:4 iron, 4 sulfur cluster binding"/>
    <property type="evidence" value="ECO:0007669"/>
    <property type="project" value="UniProtKB-KW"/>
</dbReference>
<dbReference type="InterPro" id="IPR034466">
    <property type="entry name" value="Methyltransferase_Class_B"/>
</dbReference>
<dbReference type="InterPro" id="IPR006638">
    <property type="entry name" value="Elp3/MiaA/NifB-like_rSAM"/>
</dbReference>
<sequence>MKVLFVNPPVIRYKNTSPENDYRLKSVLLKLKLKHRREIVYRLLDIIGVGKGIRYGVRAGSRWPFTMNTPIGALHYPFIMAYAASLLKKNGFDVNIIDAVAEEEYSYDKFIEEVKQESADIVVIECSTPTIDIDLWMARRISEFTQVALAGPHLTINAEEIQKNHPYITYLLKGEYIKSALIMAQTREAGIYESDVVTDLDAIPFPFRDYESATKYYDPTMPTERPQLQIYSSKGCPFKCTFCMWPQTMYQGKVSLRKPEKIAQEIRECVKKYGFKSIFFDDDTFNLGTERISKLCDELAKIGLPWTMMGRLDCSPDWLYDKMVDCGCVGMRFGIETFDIEVLKQINKGLERVDFKQTLQYISEKYPHLMIHVSMMKDLPGQTEEMHHRNIEILRELGYVNNDIYRTYQLASCVPFPGTKMYNDLLKEKGKEFLDDYRRYDGSQDTVMTGIKK</sequence>
<dbReference type="InterPro" id="IPR006158">
    <property type="entry name" value="Cobalamin-bd"/>
</dbReference>
<feature type="domain" description="B12-binding" evidence="6">
    <location>
        <begin position="62"/>
        <end position="194"/>
    </location>
</feature>
<dbReference type="SFLD" id="SFLDS00029">
    <property type="entry name" value="Radical_SAM"/>
    <property type="match status" value="1"/>
</dbReference>
<evidence type="ECO:0000256" key="5">
    <source>
        <dbReference type="ARBA" id="ARBA00023014"/>
    </source>
</evidence>
<evidence type="ECO:0000256" key="3">
    <source>
        <dbReference type="ARBA" id="ARBA00022723"/>
    </source>
</evidence>
<dbReference type="SFLD" id="SFLDG01082">
    <property type="entry name" value="B12-binding_domain_containing"/>
    <property type="match status" value="1"/>
</dbReference>
<dbReference type="InterPro" id="IPR023404">
    <property type="entry name" value="rSAM_horseshoe"/>
</dbReference>
<dbReference type="Pfam" id="PF04055">
    <property type="entry name" value="Radical_SAM"/>
    <property type="match status" value="1"/>
</dbReference>
<dbReference type="SMART" id="SM00729">
    <property type="entry name" value="Elp3"/>
    <property type="match status" value="1"/>
</dbReference>
<accession>A0A3A4ZEF6</accession>
<comment type="cofactor">
    <cofactor evidence="1">
        <name>[4Fe-4S] cluster</name>
        <dbReference type="ChEBI" id="CHEBI:49883"/>
    </cofactor>
</comment>
<gene>
    <name evidence="8" type="ORF">C4561_01900</name>
</gene>
<dbReference type="GO" id="GO:0003824">
    <property type="term" value="F:catalytic activity"/>
    <property type="evidence" value="ECO:0007669"/>
    <property type="project" value="InterPro"/>
</dbReference>
<dbReference type="GO" id="GO:0046872">
    <property type="term" value="F:metal ion binding"/>
    <property type="evidence" value="ECO:0007669"/>
    <property type="project" value="UniProtKB-KW"/>
</dbReference>
<evidence type="ECO:0000256" key="2">
    <source>
        <dbReference type="ARBA" id="ARBA00022691"/>
    </source>
</evidence>
<name>A0A3A4ZEF6_UNCKA</name>
<dbReference type="GO" id="GO:0031419">
    <property type="term" value="F:cobalamin binding"/>
    <property type="evidence" value="ECO:0007669"/>
    <property type="project" value="InterPro"/>
</dbReference>
<dbReference type="PROSITE" id="PS51332">
    <property type="entry name" value="B12_BINDING"/>
    <property type="match status" value="1"/>
</dbReference>
<evidence type="ECO:0000259" key="7">
    <source>
        <dbReference type="PROSITE" id="PS51918"/>
    </source>
</evidence>
<organism evidence="8 9">
    <name type="scientific">candidate division WWE3 bacterium</name>
    <dbReference type="NCBI Taxonomy" id="2053526"/>
    <lineage>
        <taxon>Bacteria</taxon>
        <taxon>Katanobacteria</taxon>
    </lineage>
</organism>
<comment type="caution">
    <text evidence="8">The sequence shown here is derived from an EMBL/GenBank/DDBJ whole genome shotgun (WGS) entry which is preliminary data.</text>
</comment>
<dbReference type="AlphaFoldDB" id="A0A3A4ZEF6"/>
<proteinExistence type="predicted"/>
<dbReference type="InterPro" id="IPR051198">
    <property type="entry name" value="BchE-like"/>
</dbReference>
<evidence type="ECO:0000256" key="4">
    <source>
        <dbReference type="ARBA" id="ARBA00023004"/>
    </source>
</evidence>
<dbReference type="CDD" id="cd01335">
    <property type="entry name" value="Radical_SAM"/>
    <property type="match status" value="1"/>
</dbReference>
<dbReference type="GO" id="GO:0005829">
    <property type="term" value="C:cytosol"/>
    <property type="evidence" value="ECO:0007669"/>
    <property type="project" value="TreeGrafter"/>
</dbReference>
<reference evidence="8 9" key="1">
    <citation type="journal article" date="2017" name="ISME J.">
        <title>Energy and carbon metabolisms in a deep terrestrial subsurface fluid microbial community.</title>
        <authorList>
            <person name="Momper L."/>
            <person name="Jungbluth S.P."/>
            <person name="Lee M.D."/>
            <person name="Amend J.P."/>
        </authorList>
    </citation>
    <scope>NUCLEOTIDE SEQUENCE [LARGE SCALE GENOMIC DNA]</scope>
    <source>
        <strain evidence="8">SURF_46</strain>
    </source>
</reference>
<dbReference type="SUPFAM" id="SSF102114">
    <property type="entry name" value="Radical SAM enzymes"/>
    <property type="match status" value="1"/>
</dbReference>
<evidence type="ECO:0000259" key="6">
    <source>
        <dbReference type="PROSITE" id="PS51332"/>
    </source>
</evidence>
<dbReference type="PANTHER" id="PTHR43409">
    <property type="entry name" value="ANAEROBIC MAGNESIUM-PROTOPORPHYRIN IX MONOMETHYL ESTER CYCLASE-RELATED"/>
    <property type="match status" value="1"/>
</dbReference>
<feature type="domain" description="Radical SAM core" evidence="7">
    <location>
        <begin position="222"/>
        <end position="452"/>
    </location>
</feature>
<dbReference type="Gene3D" id="3.40.50.280">
    <property type="entry name" value="Cobalamin-binding domain"/>
    <property type="match status" value="1"/>
</dbReference>
<protein>
    <submittedName>
        <fullName evidence="8">Radical SAM protein</fullName>
    </submittedName>
</protein>
<keyword evidence="5" id="KW-0411">Iron-sulfur</keyword>
<keyword evidence="2" id="KW-0949">S-adenosyl-L-methionine</keyword>
<dbReference type="PANTHER" id="PTHR43409:SF16">
    <property type="entry name" value="SLR0320 PROTEIN"/>
    <property type="match status" value="1"/>
</dbReference>
<evidence type="ECO:0000313" key="8">
    <source>
        <dbReference type="EMBL" id="RJR27575.1"/>
    </source>
</evidence>
<dbReference type="Gene3D" id="3.80.30.20">
    <property type="entry name" value="tm_1862 like domain"/>
    <property type="match status" value="1"/>
</dbReference>
<dbReference type="Proteomes" id="UP000265540">
    <property type="component" value="Unassembled WGS sequence"/>
</dbReference>
<evidence type="ECO:0000256" key="1">
    <source>
        <dbReference type="ARBA" id="ARBA00001966"/>
    </source>
</evidence>